<keyword evidence="3 13" id="KW-0963">Cytoplasm</keyword>
<evidence type="ECO:0000256" key="14">
    <source>
        <dbReference type="PROSITE-ProRule" id="PRU00546"/>
    </source>
</evidence>
<dbReference type="Gene3D" id="1.10.287.110">
    <property type="entry name" value="DnaJ domain"/>
    <property type="match status" value="1"/>
</dbReference>
<evidence type="ECO:0000256" key="1">
    <source>
        <dbReference type="ARBA" id="ARBA00004496"/>
    </source>
</evidence>
<evidence type="ECO:0000256" key="5">
    <source>
        <dbReference type="ARBA" id="ARBA00022723"/>
    </source>
</evidence>
<dbReference type="PANTHER" id="PTHR43096:SF48">
    <property type="entry name" value="CHAPERONE PROTEIN DNAJ"/>
    <property type="match status" value="1"/>
</dbReference>
<evidence type="ECO:0000256" key="4">
    <source>
        <dbReference type="ARBA" id="ARBA00022705"/>
    </source>
</evidence>
<keyword evidence="8 13" id="KW-0862">Zinc</keyword>
<evidence type="ECO:0000256" key="10">
    <source>
        <dbReference type="ARBA" id="ARBA00023186"/>
    </source>
</evidence>
<accession>Q6SGG2</accession>
<dbReference type="PROSITE" id="PS50076">
    <property type="entry name" value="DNAJ_2"/>
    <property type="match status" value="1"/>
</dbReference>
<protein>
    <recommendedName>
        <fullName evidence="12 13">Chaperone protein DnaJ</fullName>
    </recommendedName>
</protein>
<dbReference type="PRINTS" id="PR00625">
    <property type="entry name" value="JDOMAIN"/>
</dbReference>
<dbReference type="InterPro" id="IPR036869">
    <property type="entry name" value="J_dom_sf"/>
</dbReference>
<dbReference type="SMART" id="SM00271">
    <property type="entry name" value="DnaJ"/>
    <property type="match status" value="1"/>
</dbReference>
<evidence type="ECO:0000256" key="8">
    <source>
        <dbReference type="ARBA" id="ARBA00022833"/>
    </source>
</evidence>
<dbReference type="PANTHER" id="PTHR43096">
    <property type="entry name" value="DNAJ HOMOLOG 1, MITOCHONDRIAL-RELATED"/>
    <property type="match status" value="1"/>
</dbReference>
<reference evidence="17" key="2">
    <citation type="submission" date="2003-12" db="EMBL/GenBank/DDBJ databases">
        <title>Monterey Bay Coastal Ocean Microbial Observatory environmental clone sequencing.</title>
        <authorList>
            <person name="DeLong E.F."/>
        </authorList>
    </citation>
    <scope>NUCLEOTIDE SEQUENCE</scope>
</reference>
<dbReference type="InterPro" id="IPR002939">
    <property type="entry name" value="DnaJ_C"/>
</dbReference>
<dbReference type="HAMAP" id="MF_01152">
    <property type="entry name" value="DnaJ"/>
    <property type="match status" value="1"/>
</dbReference>
<dbReference type="FunFam" id="1.10.287.110:FF:000031">
    <property type="entry name" value="Molecular chaperone DnaJ"/>
    <property type="match status" value="1"/>
</dbReference>
<keyword evidence="4 13" id="KW-0235">DNA replication</keyword>
<dbReference type="EMBL" id="AY458642">
    <property type="protein sequence ID" value="AAR37900.1"/>
    <property type="molecule type" value="Genomic_DNA"/>
</dbReference>
<evidence type="ECO:0000256" key="12">
    <source>
        <dbReference type="ARBA" id="ARBA00067609"/>
    </source>
</evidence>
<feature type="binding site" evidence="13">
    <location>
        <position position="201"/>
    </location>
    <ligand>
        <name>Zn(2+)</name>
        <dbReference type="ChEBI" id="CHEBI:29105"/>
        <label>1</label>
    </ligand>
</feature>
<reference evidence="17" key="1">
    <citation type="submission" date="2003-11" db="EMBL/GenBank/DDBJ databases">
        <authorList>
            <person name="Heidelberg J.F."/>
            <person name="Eisen J.A."/>
            <person name="Nelson W.C."/>
            <person name="DeLong E.F."/>
        </authorList>
    </citation>
    <scope>NUCLEOTIDE SEQUENCE</scope>
</reference>
<dbReference type="NCBIfam" id="NF008035">
    <property type="entry name" value="PRK10767.1"/>
    <property type="match status" value="1"/>
</dbReference>
<comment type="subunit">
    <text evidence="2 13">Homodimer.</text>
</comment>
<dbReference type="SUPFAM" id="SSF57938">
    <property type="entry name" value="DnaJ/Hsp40 cysteine-rich domain"/>
    <property type="match status" value="1"/>
</dbReference>
<dbReference type="SUPFAM" id="SSF46565">
    <property type="entry name" value="Chaperone J-domain"/>
    <property type="match status" value="1"/>
</dbReference>
<evidence type="ECO:0000256" key="9">
    <source>
        <dbReference type="ARBA" id="ARBA00023016"/>
    </source>
</evidence>
<evidence type="ECO:0000256" key="3">
    <source>
        <dbReference type="ARBA" id="ARBA00022490"/>
    </source>
</evidence>
<dbReference type="PROSITE" id="PS51188">
    <property type="entry name" value="ZF_CR"/>
    <property type="match status" value="1"/>
</dbReference>
<dbReference type="Pfam" id="PF01556">
    <property type="entry name" value="DnaJ_C"/>
    <property type="match status" value="1"/>
</dbReference>
<name>Q6SGG2_9BACT</name>
<dbReference type="NCBIfam" id="TIGR02349">
    <property type="entry name" value="DnaJ_bact"/>
    <property type="match status" value="1"/>
</dbReference>
<gene>
    <name evidence="13 17" type="primary">dnaJ</name>
    <name evidence="17" type="ORF">MBMO_EBAC750-16D01.42</name>
</gene>
<feature type="repeat" description="CXXCXGXG motif" evidence="13">
    <location>
        <begin position="184"/>
        <end position="191"/>
    </location>
</feature>
<keyword evidence="9 13" id="KW-0346">Stress response</keyword>
<dbReference type="CDD" id="cd06257">
    <property type="entry name" value="DnaJ"/>
    <property type="match status" value="1"/>
</dbReference>
<dbReference type="GO" id="GO:0042026">
    <property type="term" value="P:protein refolding"/>
    <property type="evidence" value="ECO:0007669"/>
    <property type="project" value="TreeGrafter"/>
</dbReference>
<dbReference type="SUPFAM" id="SSF49493">
    <property type="entry name" value="HSP40/DnaJ peptide-binding domain"/>
    <property type="match status" value="2"/>
</dbReference>
<dbReference type="GO" id="GO:0005737">
    <property type="term" value="C:cytoplasm"/>
    <property type="evidence" value="ECO:0007669"/>
    <property type="project" value="UniProtKB-SubCell"/>
</dbReference>
<feature type="domain" description="J" evidence="15">
    <location>
        <begin position="5"/>
        <end position="71"/>
    </location>
</feature>
<dbReference type="Pfam" id="PF00226">
    <property type="entry name" value="DnaJ"/>
    <property type="match status" value="1"/>
</dbReference>
<evidence type="ECO:0000259" key="15">
    <source>
        <dbReference type="PROSITE" id="PS50076"/>
    </source>
</evidence>
<feature type="binding site" evidence="13">
    <location>
        <position position="165"/>
    </location>
    <ligand>
        <name>Zn(2+)</name>
        <dbReference type="ChEBI" id="CHEBI:29105"/>
        <label>2</label>
    </ligand>
</feature>
<dbReference type="GO" id="GO:0005524">
    <property type="term" value="F:ATP binding"/>
    <property type="evidence" value="ECO:0007669"/>
    <property type="project" value="InterPro"/>
</dbReference>
<keyword evidence="7 13" id="KW-0863">Zinc-finger</keyword>
<dbReference type="FunFam" id="2.60.260.20:FF:000004">
    <property type="entry name" value="Molecular chaperone DnaJ"/>
    <property type="match status" value="1"/>
</dbReference>
<evidence type="ECO:0000256" key="6">
    <source>
        <dbReference type="ARBA" id="ARBA00022737"/>
    </source>
</evidence>
<feature type="repeat" description="CXXCXGXG motif" evidence="13">
    <location>
        <begin position="145"/>
        <end position="152"/>
    </location>
</feature>
<comment type="cofactor">
    <cofactor evidence="13">
        <name>Zn(2+)</name>
        <dbReference type="ChEBI" id="CHEBI:29105"/>
    </cofactor>
    <text evidence="13">Binds 2 Zn(2+) ions per monomer.</text>
</comment>
<dbReference type="GO" id="GO:0031072">
    <property type="term" value="F:heat shock protein binding"/>
    <property type="evidence" value="ECO:0007669"/>
    <property type="project" value="InterPro"/>
</dbReference>
<feature type="binding site" evidence="13">
    <location>
        <position position="148"/>
    </location>
    <ligand>
        <name>Zn(2+)</name>
        <dbReference type="ChEBI" id="CHEBI:29105"/>
        <label>1</label>
    </ligand>
</feature>
<dbReference type="CDD" id="cd10747">
    <property type="entry name" value="DnaJ_C"/>
    <property type="match status" value="1"/>
</dbReference>
<keyword evidence="5 13" id="KW-0479">Metal-binding</keyword>
<feature type="domain" description="CR-type" evidence="16">
    <location>
        <begin position="132"/>
        <end position="210"/>
    </location>
</feature>
<feature type="binding site" evidence="13">
    <location>
        <position position="145"/>
    </location>
    <ligand>
        <name>Zn(2+)</name>
        <dbReference type="ChEBI" id="CHEBI:29105"/>
        <label>1</label>
    </ligand>
</feature>
<keyword evidence="10 13" id="KW-0143">Chaperone</keyword>
<comment type="subcellular location">
    <subcellularLocation>
        <location evidence="1 13">Cytoplasm</location>
    </subcellularLocation>
</comment>
<evidence type="ECO:0000256" key="7">
    <source>
        <dbReference type="ARBA" id="ARBA00022771"/>
    </source>
</evidence>
<feature type="zinc finger region" description="CR-type" evidence="14">
    <location>
        <begin position="132"/>
        <end position="210"/>
    </location>
</feature>
<dbReference type="InterPro" id="IPR008971">
    <property type="entry name" value="HSP40/DnaJ_pept-bd"/>
</dbReference>
<dbReference type="Gene3D" id="2.10.230.10">
    <property type="entry name" value="Heat shock protein DnaJ, cysteine-rich domain"/>
    <property type="match status" value="1"/>
</dbReference>
<feature type="binding site" evidence="13">
    <location>
        <position position="162"/>
    </location>
    <ligand>
        <name>Zn(2+)</name>
        <dbReference type="ChEBI" id="CHEBI:29105"/>
        <label>2</label>
    </ligand>
</feature>
<dbReference type="Gene3D" id="2.60.260.20">
    <property type="entry name" value="Urease metallochaperone UreE, N-terminal domain"/>
    <property type="match status" value="2"/>
</dbReference>
<dbReference type="FunFam" id="2.10.230.10:FF:000002">
    <property type="entry name" value="Molecular chaperone DnaJ"/>
    <property type="match status" value="1"/>
</dbReference>
<dbReference type="GO" id="GO:0051082">
    <property type="term" value="F:unfolded protein binding"/>
    <property type="evidence" value="ECO:0007669"/>
    <property type="project" value="UniProtKB-UniRule"/>
</dbReference>
<feature type="binding site" evidence="13">
    <location>
        <position position="184"/>
    </location>
    <ligand>
        <name>Zn(2+)</name>
        <dbReference type="ChEBI" id="CHEBI:29105"/>
        <label>2</label>
    </ligand>
</feature>
<dbReference type="Pfam" id="PF00684">
    <property type="entry name" value="DnaJ_CXXCXGXG"/>
    <property type="match status" value="1"/>
</dbReference>
<feature type="binding site" evidence="13">
    <location>
        <position position="198"/>
    </location>
    <ligand>
        <name>Zn(2+)</name>
        <dbReference type="ChEBI" id="CHEBI:29105"/>
        <label>1</label>
    </ligand>
</feature>
<evidence type="ECO:0000256" key="13">
    <source>
        <dbReference type="HAMAP-Rule" id="MF_01152"/>
    </source>
</evidence>
<sequence>MAQRDYYEVLGVKKGSAEAEIKKAYKRLAMKYHPDRNAGDKASAEKKFKEVRKAYDIISDPQKRSAYDQFGHAGVEQQGAGGFGGGNPFGGGAGGFGDIFGDIFGGGNTKPDNRGPDLRYDLEIDLKQAAKGDTVRIRVPKNDTCDTCSGTGAKPGTKVKTCGNCHGSGQIQMQQGFFSIQRPCNQCHGTGEKIDTPCRTCGGQGIVRKQKTLSVKIPAGVDTGNRIRLSSEGEAGLRGGPSGDLYVQIHIKDHQIFQREGNDLYCEVPIDFAKATLGGSIEVPTLDGKLKINIPSGTQTAKLFRLRGKGMPAMRYNGSGDLLCQVKLETPVNLNSKQKQLLKDFSSSCNAKQYPESNSFFGKMKSFFE</sequence>
<feature type="binding site" evidence="13">
    <location>
        <position position="187"/>
    </location>
    <ligand>
        <name>Zn(2+)</name>
        <dbReference type="ChEBI" id="CHEBI:29105"/>
        <label>2</label>
    </ligand>
</feature>
<dbReference type="AlphaFoldDB" id="Q6SGG2"/>
<keyword evidence="6 13" id="KW-0677">Repeat</keyword>
<dbReference type="InterPro" id="IPR001623">
    <property type="entry name" value="DnaJ_domain"/>
</dbReference>
<dbReference type="GO" id="GO:0009408">
    <property type="term" value="P:response to heat"/>
    <property type="evidence" value="ECO:0007669"/>
    <property type="project" value="InterPro"/>
</dbReference>
<dbReference type="InterPro" id="IPR012724">
    <property type="entry name" value="DnaJ"/>
</dbReference>
<comment type="similarity">
    <text evidence="11 13">Belongs to the DnaJ family.</text>
</comment>
<evidence type="ECO:0000256" key="2">
    <source>
        <dbReference type="ARBA" id="ARBA00011738"/>
    </source>
</evidence>
<dbReference type="InterPro" id="IPR036410">
    <property type="entry name" value="HSP_DnaJ_Cys-rich_dom_sf"/>
</dbReference>
<organism evidence="17">
    <name type="scientific">uncultured marine bacterium 560</name>
    <dbReference type="NCBI Taxonomy" id="257395"/>
    <lineage>
        <taxon>Bacteria</taxon>
        <taxon>environmental samples</taxon>
    </lineage>
</organism>
<dbReference type="CDD" id="cd10719">
    <property type="entry name" value="DnaJ_zf"/>
    <property type="match status" value="1"/>
</dbReference>
<dbReference type="GO" id="GO:0008270">
    <property type="term" value="F:zinc ion binding"/>
    <property type="evidence" value="ECO:0007669"/>
    <property type="project" value="UniProtKB-UniRule"/>
</dbReference>
<evidence type="ECO:0000259" key="16">
    <source>
        <dbReference type="PROSITE" id="PS51188"/>
    </source>
</evidence>
<feature type="repeat" description="CXXCXGXG motif" evidence="13">
    <location>
        <begin position="198"/>
        <end position="205"/>
    </location>
</feature>
<comment type="function">
    <text evidence="13">Participates actively in the response to hyperosmotic and heat shock by preventing the aggregation of stress-denatured proteins and by disaggregating proteins, also in an autonomous, DnaK-independent fashion. Unfolded proteins bind initially to DnaJ; upon interaction with the DnaJ-bound protein, DnaK hydrolyzes its bound ATP, resulting in the formation of a stable complex. GrpE releases ADP from DnaK; ATP binding to DnaK triggers the release of the substrate protein, thus completing the reaction cycle. Several rounds of ATP-dependent interactions between DnaJ, DnaK and GrpE are required for fully efficient folding. Also involved, together with DnaK and GrpE, in the DNA replication of plasmids through activation of initiation proteins.</text>
</comment>
<comment type="domain">
    <text evidence="13">The J domain is necessary and sufficient to stimulate DnaK ATPase activity. Zinc center 1 plays an important role in the autonomous, DnaK-independent chaperone activity of DnaJ. Zinc center 2 is essential for interaction with DnaK and for DnaJ activity.</text>
</comment>
<evidence type="ECO:0000313" key="17">
    <source>
        <dbReference type="EMBL" id="AAR37900.1"/>
    </source>
</evidence>
<evidence type="ECO:0000256" key="11">
    <source>
        <dbReference type="ARBA" id="ARBA00061004"/>
    </source>
</evidence>
<dbReference type="InterPro" id="IPR001305">
    <property type="entry name" value="HSP_DnaJ_Cys-rich_dom"/>
</dbReference>
<feature type="repeat" description="CXXCXGXG motif" evidence="13">
    <location>
        <begin position="162"/>
        <end position="169"/>
    </location>
</feature>
<dbReference type="GO" id="GO:0006260">
    <property type="term" value="P:DNA replication"/>
    <property type="evidence" value="ECO:0007669"/>
    <property type="project" value="UniProtKB-KW"/>
</dbReference>
<proteinExistence type="inferred from homology"/>